<dbReference type="PROSITE" id="PS50048">
    <property type="entry name" value="ZN2_CY6_FUNGAL_2"/>
    <property type="match status" value="1"/>
</dbReference>
<dbReference type="InterPro" id="IPR036864">
    <property type="entry name" value="Zn2-C6_fun-type_DNA-bd_sf"/>
</dbReference>
<dbReference type="InterPro" id="IPR001138">
    <property type="entry name" value="Zn2Cys6_DnaBD"/>
</dbReference>
<keyword evidence="2" id="KW-0862">Zinc</keyword>
<dbReference type="SUPFAM" id="SSF57701">
    <property type="entry name" value="Zn2/Cys6 DNA-binding domain"/>
    <property type="match status" value="1"/>
</dbReference>
<dbReference type="GO" id="GO:0000981">
    <property type="term" value="F:DNA-binding transcription factor activity, RNA polymerase II-specific"/>
    <property type="evidence" value="ECO:0007669"/>
    <property type="project" value="InterPro"/>
</dbReference>
<keyword evidence="3" id="KW-0805">Transcription regulation</keyword>
<evidence type="ECO:0000256" key="2">
    <source>
        <dbReference type="ARBA" id="ARBA00022833"/>
    </source>
</evidence>
<evidence type="ECO:0000256" key="1">
    <source>
        <dbReference type="ARBA" id="ARBA00004123"/>
    </source>
</evidence>
<dbReference type="GO" id="GO:0045944">
    <property type="term" value="P:positive regulation of transcription by RNA polymerase II"/>
    <property type="evidence" value="ECO:0007669"/>
    <property type="project" value="TreeGrafter"/>
</dbReference>
<evidence type="ECO:0000256" key="5">
    <source>
        <dbReference type="ARBA" id="ARBA00023163"/>
    </source>
</evidence>
<evidence type="ECO:0000313" key="9">
    <source>
        <dbReference type="EMBL" id="KAJ9139114.1"/>
    </source>
</evidence>
<keyword evidence="6" id="KW-0539">Nucleus</keyword>
<dbReference type="GO" id="GO:0005634">
    <property type="term" value="C:nucleus"/>
    <property type="evidence" value="ECO:0007669"/>
    <property type="project" value="UniProtKB-SubCell"/>
</dbReference>
<feature type="compositionally biased region" description="Low complexity" evidence="7">
    <location>
        <begin position="457"/>
        <end position="482"/>
    </location>
</feature>
<evidence type="ECO:0000256" key="4">
    <source>
        <dbReference type="ARBA" id="ARBA00023125"/>
    </source>
</evidence>
<evidence type="ECO:0000256" key="6">
    <source>
        <dbReference type="ARBA" id="ARBA00023242"/>
    </source>
</evidence>
<feature type="region of interest" description="Disordered" evidence="7">
    <location>
        <begin position="103"/>
        <end position="164"/>
    </location>
</feature>
<feature type="region of interest" description="Disordered" evidence="7">
    <location>
        <begin position="451"/>
        <end position="494"/>
    </location>
</feature>
<dbReference type="CDD" id="cd00067">
    <property type="entry name" value="GAL4"/>
    <property type="match status" value="1"/>
</dbReference>
<feature type="compositionally biased region" description="Basic residues" evidence="7">
    <location>
        <begin position="114"/>
        <end position="123"/>
    </location>
</feature>
<evidence type="ECO:0000259" key="8">
    <source>
        <dbReference type="PROSITE" id="PS50048"/>
    </source>
</evidence>
<keyword evidence="4" id="KW-0238">DNA-binding</keyword>
<sequence>MSEDGDVLSRGRSPRAAPKRTNSLGWADSDCHTCRAQNRRCDRRRPMCDTCMDAGVRCHGFKLKLDWQPGIASRGKMKQIKLSMPADHSQGVRRAGLDEARSFTFVSESGEKTKGRRGRRKTAKPSPSPALSDRGLPSPAGSSEVRGGEIFADDDDNDDDKPPDCEAAVAPATPQLCRQVANPLGVSAAASEMIRFYEWRFSFVTLTFDVRTNPWQMCLPMAFDHPCLMDGIVALARRHRSRLLEEAEGLEVIRLKDRALRSFGRTLGRVDARVALATILVLIGLDYAESAFSHWSVHLAGARNVIESSGGIGIARRDSPLRCQIAMLAWYDVTCALMARRRSIFPRRYMEAIMGWRSRGEWSLMALNGYPDDLFIDIYDISEAAAATGPGGGLGVREEKAAALERRLWTAQAHGGGSGGGPEGDTSSLLECWRLGLLLYCARVLRTPRRNPFLQDSPPGDSPSASPSPAGSPSSPAPVVAETPPPPPPVPSAVDRCKSYAEEILRIVAELPPTSHFQKQCLLPLILAGCEMTAEQEGFRAMIAEYCHRWGSFCGLGIYKTAMSVMTTVWTLLDGGHVDDSVWWGDLVRDPGKLCSQSVIGDGGLRWDAEKDRGKELLFG</sequence>
<dbReference type="GO" id="GO:0000976">
    <property type="term" value="F:transcription cis-regulatory region binding"/>
    <property type="evidence" value="ECO:0007669"/>
    <property type="project" value="TreeGrafter"/>
</dbReference>
<proteinExistence type="predicted"/>
<feature type="domain" description="Zn(2)-C6 fungal-type" evidence="8">
    <location>
        <begin position="30"/>
        <end position="58"/>
    </location>
</feature>
<dbReference type="PANTHER" id="PTHR37534:SF8">
    <property type="entry name" value="ZN(II)2CYS6 TRANSCRIPTION FACTOR (EUROFUNG)"/>
    <property type="match status" value="1"/>
</dbReference>
<dbReference type="Gene3D" id="4.10.240.10">
    <property type="entry name" value="Zn(2)-C6 fungal-type DNA-binding domain"/>
    <property type="match status" value="1"/>
</dbReference>
<dbReference type="InterPro" id="IPR021858">
    <property type="entry name" value="Fun_TF"/>
</dbReference>
<name>A0AA38VLZ3_9PEZI</name>
<accession>A0AA38VLZ3</accession>
<gene>
    <name evidence="9" type="ORF">NKR23_g8009</name>
</gene>
<dbReference type="EMBL" id="JANBVO010000027">
    <property type="protein sequence ID" value="KAJ9139114.1"/>
    <property type="molecule type" value="Genomic_DNA"/>
</dbReference>
<dbReference type="Pfam" id="PF11951">
    <property type="entry name" value="Fungal_trans_2"/>
    <property type="match status" value="1"/>
</dbReference>
<dbReference type="PANTHER" id="PTHR37534">
    <property type="entry name" value="TRANSCRIPTIONAL ACTIVATOR PROTEIN UGA3"/>
    <property type="match status" value="1"/>
</dbReference>
<dbReference type="AlphaFoldDB" id="A0AA38VLZ3"/>
<feature type="region of interest" description="Disordered" evidence="7">
    <location>
        <begin position="1"/>
        <end position="22"/>
    </location>
</feature>
<keyword evidence="5" id="KW-0804">Transcription</keyword>
<keyword evidence="10" id="KW-1185">Reference proteome</keyword>
<comment type="subcellular location">
    <subcellularLocation>
        <location evidence="1">Nucleus</location>
    </subcellularLocation>
</comment>
<protein>
    <recommendedName>
        <fullName evidence="8">Zn(2)-C6 fungal-type domain-containing protein</fullName>
    </recommendedName>
</protein>
<organism evidence="9 10">
    <name type="scientific">Pleurostoma richardsiae</name>
    <dbReference type="NCBI Taxonomy" id="41990"/>
    <lineage>
        <taxon>Eukaryota</taxon>
        <taxon>Fungi</taxon>
        <taxon>Dikarya</taxon>
        <taxon>Ascomycota</taxon>
        <taxon>Pezizomycotina</taxon>
        <taxon>Sordariomycetes</taxon>
        <taxon>Sordariomycetidae</taxon>
        <taxon>Calosphaeriales</taxon>
        <taxon>Pleurostomataceae</taxon>
        <taxon>Pleurostoma</taxon>
    </lineage>
</organism>
<dbReference type="Proteomes" id="UP001174694">
    <property type="component" value="Unassembled WGS sequence"/>
</dbReference>
<reference evidence="9" key="1">
    <citation type="submission" date="2022-07" db="EMBL/GenBank/DDBJ databases">
        <title>Fungi with potential for degradation of polypropylene.</title>
        <authorList>
            <person name="Gostincar C."/>
        </authorList>
    </citation>
    <scope>NUCLEOTIDE SEQUENCE</scope>
    <source>
        <strain evidence="9">EXF-13308</strain>
    </source>
</reference>
<evidence type="ECO:0000256" key="7">
    <source>
        <dbReference type="SAM" id="MobiDB-lite"/>
    </source>
</evidence>
<feature type="compositionally biased region" description="Acidic residues" evidence="7">
    <location>
        <begin position="151"/>
        <end position="161"/>
    </location>
</feature>
<evidence type="ECO:0000313" key="10">
    <source>
        <dbReference type="Proteomes" id="UP001174694"/>
    </source>
</evidence>
<comment type="caution">
    <text evidence="9">The sequence shown here is derived from an EMBL/GenBank/DDBJ whole genome shotgun (WGS) entry which is preliminary data.</text>
</comment>
<evidence type="ECO:0000256" key="3">
    <source>
        <dbReference type="ARBA" id="ARBA00023015"/>
    </source>
</evidence>
<dbReference type="GO" id="GO:0008270">
    <property type="term" value="F:zinc ion binding"/>
    <property type="evidence" value="ECO:0007669"/>
    <property type="project" value="InterPro"/>
</dbReference>